<name>A0A9D3XH37_9SAUR</name>
<accession>A0A9D3XH37</accession>
<evidence type="ECO:0000313" key="1">
    <source>
        <dbReference type="EMBL" id="KAH1179793.1"/>
    </source>
</evidence>
<comment type="caution">
    <text evidence="1">The sequence shown here is derived from an EMBL/GenBank/DDBJ whole genome shotgun (WGS) entry which is preliminary data.</text>
</comment>
<reference evidence="1" key="1">
    <citation type="submission" date="2021-09" db="EMBL/GenBank/DDBJ databases">
        <title>The genome of Mauremys mutica provides insights into the evolution of semi-aquatic lifestyle.</title>
        <authorList>
            <person name="Gong S."/>
            <person name="Gao Y."/>
        </authorList>
    </citation>
    <scope>NUCLEOTIDE SEQUENCE</scope>
    <source>
        <strain evidence="1">MM-2020</strain>
        <tissue evidence="1">Muscle</tissue>
    </source>
</reference>
<dbReference type="EMBL" id="JAHDVG010000471">
    <property type="protein sequence ID" value="KAH1179793.1"/>
    <property type="molecule type" value="Genomic_DNA"/>
</dbReference>
<evidence type="ECO:0000313" key="2">
    <source>
        <dbReference type="Proteomes" id="UP000827986"/>
    </source>
</evidence>
<gene>
    <name evidence="1" type="ORF">KIL84_005843</name>
</gene>
<sequence>MYLLNVKMCTTCATGADGVPLMGNIKVWLLKHIPLNELIILLCFLYVPILTHTPTPGMLWLHASFKISQEKNPLLCNTLTIAQVLQKATQTLRTRGNLVMRTHCPESNQQFV</sequence>
<proteinExistence type="predicted"/>
<dbReference type="AlphaFoldDB" id="A0A9D3XH37"/>
<dbReference type="Proteomes" id="UP000827986">
    <property type="component" value="Unassembled WGS sequence"/>
</dbReference>
<organism evidence="1 2">
    <name type="scientific">Mauremys mutica</name>
    <name type="common">yellowpond turtle</name>
    <dbReference type="NCBI Taxonomy" id="74926"/>
    <lineage>
        <taxon>Eukaryota</taxon>
        <taxon>Metazoa</taxon>
        <taxon>Chordata</taxon>
        <taxon>Craniata</taxon>
        <taxon>Vertebrata</taxon>
        <taxon>Euteleostomi</taxon>
        <taxon>Archelosauria</taxon>
        <taxon>Testudinata</taxon>
        <taxon>Testudines</taxon>
        <taxon>Cryptodira</taxon>
        <taxon>Durocryptodira</taxon>
        <taxon>Testudinoidea</taxon>
        <taxon>Geoemydidae</taxon>
        <taxon>Geoemydinae</taxon>
        <taxon>Mauremys</taxon>
    </lineage>
</organism>
<protein>
    <submittedName>
        <fullName evidence="1">Uncharacterized protein</fullName>
    </submittedName>
</protein>
<keyword evidence="2" id="KW-1185">Reference proteome</keyword>